<dbReference type="Pfam" id="PF00953">
    <property type="entry name" value="Glycos_transf_4"/>
    <property type="match status" value="1"/>
</dbReference>
<feature type="transmembrane region" description="Helical" evidence="7">
    <location>
        <begin position="279"/>
        <end position="303"/>
    </location>
</feature>
<reference evidence="9" key="1">
    <citation type="journal article" date="2019" name="Int. J. Syst. Evol. Microbiol.">
        <title>The Global Catalogue of Microorganisms (GCM) 10K type strain sequencing project: providing services to taxonomists for standard genome sequencing and annotation.</title>
        <authorList>
            <consortium name="The Broad Institute Genomics Platform"/>
            <consortium name="The Broad Institute Genome Sequencing Center for Infectious Disease"/>
            <person name="Wu L."/>
            <person name="Ma J."/>
        </authorList>
    </citation>
    <scope>NUCLEOTIDE SEQUENCE [LARGE SCALE GENOMIC DNA]</scope>
    <source>
        <strain evidence="9">JCM 16034</strain>
    </source>
</reference>
<gene>
    <name evidence="8" type="ORF">GCM10009849_08850</name>
</gene>
<evidence type="ECO:0000256" key="6">
    <source>
        <dbReference type="ARBA" id="ARBA00023136"/>
    </source>
</evidence>
<dbReference type="InterPro" id="IPR000715">
    <property type="entry name" value="Glycosyl_transferase_4"/>
</dbReference>
<feature type="transmembrane region" description="Helical" evidence="7">
    <location>
        <begin position="133"/>
        <end position="149"/>
    </location>
</feature>
<protein>
    <submittedName>
        <fullName evidence="8">Glycosyltransferase family 4 protein</fullName>
    </submittedName>
</protein>
<keyword evidence="3" id="KW-0808">Transferase</keyword>
<feature type="transmembrane region" description="Helical" evidence="7">
    <location>
        <begin position="52"/>
        <end position="72"/>
    </location>
</feature>
<proteinExistence type="predicted"/>
<evidence type="ECO:0000313" key="8">
    <source>
        <dbReference type="EMBL" id="GAA2197967.1"/>
    </source>
</evidence>
<dbReference type="PANTHER" id="PTHR22926:SF3">
    <property type="entry name" value="UNDECAPRENYL-PHOSPHATE ALPHA-N-ACETYLGLUCOSAMINYL 1-PHOSPHATE TRANSFERASE"/>
    <property type="match status" value="1"/>
</dbReference>
<dbReference type="RefSeq" id="WP_344298462.1">
    <property type="nucleotide sequence ID" value="NZ_BAAAQW010000003.1"/>
</dbReference>
<dbReference type="PANTHER" id="PTHR22926">
    <property type="entry name" value="PHOSPHO-N-ACETYLMURAMOYL-PENTAPEPTIDE-TRANSFERASE"/>
    <property type="match status" value="1"/>
</dbReference>
<feature type="transmembrane region" description="Helical" evidence="7">
    <location>
        <begin position="212"/>
        <end position="231"/>
    </location>
</feature>
<dbReference type="Proteomes" id="UP001500432">
    <property type="component" value="Unassembled WGS sequence"/>
</dbReference>
<evidence type="ECO:0000256" key="7">
    <source>
        <dbReference type="SAM" id="Phobius"/>
    </source>
</evidence>
<comment type="caution">
    <text evidence="8">The sequence shown here is derived from an EMBL/GenBank/DDBJ whole genome shotgun (WGS) entry which is preliminary data.</text>
</comment>
<evidence type="ECO:0000256" key="5">
    <source>
        <dbReference type="ARBA" id="ARBA00022989"/>
    </source>
</evidence>
<keyword evidence="2" id="KW-1003">Cell membrane</keyword>
<keyword evidence="9" id="KW-1185">Reference proteome</keyword>
<dbReference type="CDD" id="cd06854">
    <property type="entry name" value="GT_WbpL_WbcO_like"/>
    <property type="match status" value="1"/>
</dbReference>
<feature type="transmembrane region" description="Helical" evidence="7">
    <location>
        <begin position="309"/>
        <end position="332"/>
    </location>
</feature>
<accession>A0ABP5NIP9</accession>
<keyword evidence="4 7" id="KW-0812">Transmembrane</keyword>
<evidence type="ECO:0000256" key="3">
    <source>
        <dbReference type="ARBA" id="ARBA00022679"/>
    </source>
</evidence>
<evidence type="ECO:0000256" key="2">
    <source>
        <dbReference type="ARBA" id="ARBA00022475"/>
    </source>
</evidence>
<name>A0ABP5NIP9_9MICC</name>
<feature type="transmembrane region" description="Helical" evidence="7">
    <location>
        <begin position="79"/>
        <end position="99"/>
    </location>
</feature>
<dbReference type="EMBL" id="BAAAQW010000003">
    <property type="protein sequence ID" value="GAA2197967.1"/>
    <property type="molecule type" value="Genomic_DNA"/>
</dbReference>
<evidence type="ECO:0000256" key="1">
    <source>
        <dbReference type="ARBA" id="ARBA00004651"/>
    </source>
</evidence>
<evidence type="ECO:0000256" key="4">
    <source>
        <dbReference type="ARBA" id="ARBA00022692"/>
    </source>
</evidence>
<feature type="transmembrane region" description="Helical" evidence="7">
    <location>
        <begin position="111"/>
        <end position="128"/>
    </location>
</feature>
<sequence>MSVPAALVPALVSALVALAVSAVLPVLARPVLFRLGVIDLPGERSSHTRPTVRGLGLTIGAGFLAGWASALATGAASDGVGLALCIVAGATAAAVVGWTEDLRGLSIGSRAALQLAVGLGGTLAILLVTGKGLWWLPFGALAVAAYINVANFMDGVNGISGLHGVAVGLLYAAAGAVTGHAWLVAAGVLIAASFAGFLPWNILRGAMFMGDVGSYLLGAGIALTGVAAFLAEVRLEYVFSPVLIYLADTFTTLVRRAAAGKRWYASHREHVYQRLTDNGLSHVQVALLVTAASVATGLAGFYAVTAPPAGSLVAQVGAAAVVIAYLTSPLWLRVRLAR</sequence>
<evidence type="ECO:0000313" key="9">
    <source>
        <dbReference type="Proteomes" id="UP001500432"/>
    </source>
</evidence>
<keyword evidence="6 7" id="KW-0472">Membrane</keyword>
<feature type="transmembrane region" description="Helical" evidence="7">
    <location>
        <begin position="169"/>
        <end position="200"/>
    </location>
</feature>
<comment type="subcellular location">
    <subcellularLocation>
        <location evidence="1">Cell membrane</location>
        <topology evidence="1">Multi-pass membrane protein</topology>
    </subcellularLocation>
</comment>
<organism evidence="8 9">
    <name type="scientific">Sinomonas flava</name>
    <dbReference type="NCBI Taxonomy" id="496857"/>
    <lineage>
        <taxon>Bacteria</taxon>
        <taxon>Bacillati</taxon>
        <taxon>Actinomycetota</taxon>
        <taxon>Actinomycetes</taxon>
        <taxon>Micrococcales</taxon>
        <taxon>Micrococcaceae</taxon>
        <taxon>Sinomonas</taxon>
    </lineage>
</organism>
<keyword evidence="5 7" id="KW-1133">Transmembrane helix</keyword>
<feature type="transmembrane region" description="Helical" evidence="7">
    <location>
        <begin position="237"/>
        <end position="258"/>
    </location>
</feature>